<reference evidence="9 10" key="1">
    <citation type="submission" date="2021-05" db="EMBL/GenBank/DDBJ databases">
        <authorList>
            <person name="Zahm M."/>
            <person name="Klopp C."/>
            <person name="Cabau C."/>
            <person name="Kuhl H."/>
            <person name="Suciu R."/>
            <person name="Ciorpac M."/>
            <person name="Holostenco D."/>
            <person name="Gessner J."/>
            <person name="Wuertz S."/>
            <person name="Hohne C."/>
            <person name="Stock M."/>
            <person name="Gislard M."/>
            <person name="Lluch J."/>
            <person name="Milhes M."/>
            <person name="Lampietro C."/>
            <person name="Lopez Roques C."/>
            <person name="Donnadieu C."/>
            <person name="Du K."/>
            <person name="Schartl M."/>
            <person name="Guiguen Y."/>
        </authorList>
    </citation>
    <scope>NUCLEOTIDE SEQUENCE [LARGE SCALE GENOMIC DNA]</scope>
    <source>
        <strain evidence="9">Hh-F2</strain>
        <tissue evidence="9">Blood</tissue>
    </source>
</reference>
<dbReference type="SUPFAM" id="SSF90229">
    <property type="entry name" value="CCCH zinc finger"/>
    <property type="match status" value="3"/>
</dbReference>
<sequence>MAFASLFSNPPNPVLDKNMTGSELARDEREDGELEDGEIDDEGIGIEDEGKELKEENKDKDEKPHKKSRKKHRQDRDKRKAKKRRRGRHKHHFPSSGDSSDYSYESDFEHSERQHKKPCPAFRDYNTPFPPHGQSSGGYMKPQNPAHNINHEFDKFSDYGEEKYDYGEDADFADELNQYRHAKETTAPGPVKGSPKGQMKKQSMKGVQKGPGQKGKGRGVGRGRGMQKNKKQKGKNWGRGRGRGADQGGGGSKEDKKGPVNAQKKRPIMSQEFINQHTVEHNGRYICKYFLDGRCIKEDQCKFEHDLVVPDKKKEMCKFYIQGYCSKGENCIYMHNEYPCKFFHTGAKCYQGDNCKFSHEPLTDVTRELLEKVLNTEEDTMNEDKMELEDLWKQGISPLPKPPPGVGLLPTPGPEGSPCQGGQKKIPSLFEIVVQPTVDLAQKIGLRPNFYNSSSPPGPQFHGNAPPPEQMFGGGQDDMPPGPNRPPVPPGSPGSFGQPCHVGPPGVYCPPMPQIPPGQSMPCSFPGPHNLPPVHSQSTDAPLLEPSFSGLQGNAHGNRLRENPQQTLLPAPGPAYQQMPADQPMQLNIPYQAMQNPADFFNNYYSNQAVHSLEPTEFTEEEALTMDKLAYSSMQDSQQSGTESDSSSNQKPAVHVPDFLPAMQKALFLRLSQKQHEEEHHKKENQGQEMVRKEKDETVNWYSSDDEEDGSSVTSILKTLKKQSDILKNQQQSATTQQSVCDPRLQKEKNAPSDPRMKCDLRDSASREMRKSTDAASSEPRLVRDPRKIKPQVSPRPRSHSHVKQPVGDDDEDGERELRENAANIPLEPLPGLARRDPRCQLKQFSHIKVDIILSKPAFAKHVVWAPEDLIPLPLPKQEHSINLPLPPLIAEARLNKCHNVLSDSNQNVMPLDHRRAKDIKTEVCGHINKPPDTKASDKPLDPRMHKALDPRLHRSFSMDSQHCATKDSHFGIDPCISRGNGSLQSSGTVPVKLEQDKLPPYAPKLSSTGGGLGSPTTLLGGISLYDPRNQNQLSSKEDEEHPKKVNIMKHPSKQEHAQSSLLPVSNVVSAPDSMSADSSDASADKYNSYNKHRPTPRTANPPPASAVHNLPIAALAGLIRPPYTDPRQTRQTGQASQPQESDLKGEPDDKPLKDMFKTFDPTASPFC</sequence>
<keyword evidence="3" id="KW-0677">Repeat</keyword>
<dbReference type="InterPro" id="IPR054361">
    <property type="entry name" value="Znf-CCCH_ZC3H4/6/8"/>
</dbReference>
<dbReference type="InterPro" id="IPR000571">
    <property type="entry name" value="Znf_CCCH"/>
</dbReference>
<feature type="compositionally biased region" description="Polar residues" evidence="7">
    <location>
        <begin position="1130"/>
        <end position="1141"/>
    </location>
</feature>
<feature type="compositionally biased region" description="Basic and acidic residues" evidence="7">
    <location>
        <begin position="1142"/>
        <end position="1158"/>
    </location>
</feature>
<feature type="compositionally biased region" description="Acidic residues" evidence="7">
    <location>
        <begin position="30"/>
        <end position="50"/>
    </location>
</feature>
<evidence type="ECO:0000256" key="7">
    <source>
        <dbReference type="SAM" id="MobiDB-lite"/>
    </source>
</evidence>
<dbReference type="Pfam" id="PF14608">
    <property type="entry name" value="zf-CCCH_2"/>
    <property type="match status" value="2"/>
</dbReference>
<feature type="zinc finger region" description="C3H1-type" evidence="6">
    <location>
        <begin position="311"/>
        <end position="338"/>
    </location>
</feature>
<feature type="compositionally biased region" description="Basic residues" evidence="7">
    <location>
        <begin position="215"/>
        <end position="242"/>
    </location>
</feature>
<gene>
    <name evidence="9" type="ORF">HHUSO_G8291</name>
</gene>
<protein>
    <submittedName>
        <fullName evidence="9">Zinc finger CCCH domain-containing protein 6-like isoform X1</fullName>
    </submittedName>
</protein>
<feature type="compositionally biased region" description="Polar residues" evidence="7">
    <location>
        <begin position="726"/>
        <end position="740"/>
    </location>
</feature>
<evidence type="ECO:0000256" key="1">
    <source>
        <dbReference type="ARBA" id="ARBA00022553"/>
    </source>
</evidence>
<name>A0ABR0ZWP4_HUSHU</name>
<keyword evidence="5 6" id="KW-0862">Zinc</keyword>
<keyword evidence="1" id="KW-0597">Phosphoprotein</keyword>
<evidence type="ECO:0000313" key="9">
    <source>
        <dbReference type="EMBL" id="KAK6489245.1"/>
    </source>
</evidence>
<dbReference type="PROSITE" id="PS50103">
    <property type="entry name" value="ZF_C3H1"/>
    <property type="match status" value="3"/>
</dbReference>
<comment type="caution">
    <text evidence="9">The sequence shown here is derived from an EMBL/GenBank/DDBJ whole genome shotgun (WGS) entry which is preliminary data.</text>
</comment>
<dbReference type="Proteomes" id="UP001369086">
    <property type="component" value="Unassembled WGS sequence"/>
</dbReference>
<evidence type="ECO:0000256" key="6">
    <source>
        <dbReference type="PROSITE-ProRule" id="PRU00723"/>
    </source>
</evidence>
<proteinExistence type="predicted"/>
<feature type="zinc finger region" description="C3H1-type" evidence="6">
    <location>
        <begin position="339"/>
        <end position="362"/>
    </location>
</feature>
<feature type="domain" description="C3H1-type" evidence="8">
    <location>
        <begin position="286"/>
        <end position="308"/>
    </location>
</feature>
<feature type="region of interest" description="Disordered" evidence="7">
    <location>
        <begin position="167"/>
        <end position="267"/>
    </location>
</feature>
<dbReference type="EMBL" id="JAHFZB010000006">
    <property type="protein sequence ID" value="KAK6489245.1"/>
    <property type="molecule type" value="Genomic_DNA"/>
</dbReference>
<feature type="region of interest" description="Disordered" evidence="7">
    <location>
        <begin position="1"/>
        <end position="151"/>
    </location>
</feature>
<evidence type="ECO:0000256" key="4">
    <source>
        <dbReference type="ARBA" id="ARBA00022771"/>
    </source>
</evidence>
<dbReference type="Pfam" id="PF22623">
    <property type="entry name" value="zf-CCCH_9"/>
    <property type="match status" value="1"/>
</dbReference>
<feature type="region of interest" description="Disordered" evidence="7">
    <location>
        <begin position="1070"/>
        <end position="1168"/>
    </location>
</feature>
<evidence type="ECO:0000256" key="5">
    <source>
        <dbReference type="ARBA" id="ARBA00022833"/>
    </source>
</evidence>
<keyword evidence="10" id="KW-1185">Reference proteome</keyword>
<feature type="compositionally biased region" description="Basic and acidic residues" evidence="7">
    <location>
        <begin position="674"/>
        <end position="698"/>
    </location>
</feature>
<feature type="compositionally biased region" description="Pro residues" evidence="7">
    <location>
        <begin position="480"/>
        <end position="492"/>
    </location>
</feature>
<evidence type="ECO:0000256" key="2">
    <source>
        <dbReference type="ARBA" id="ARBA00022723"/>
    </source>
</evidence>
<evidence type="ECO:0000259" key="8">
    <source>
        <dbReference type="PROSITE" id="PS50103"/>
    </source>
</evidence>
<dbReference type="InterPro" id="IPR045124">
    <property type="entry name" value="Su(sable)-like"/>
</dbReference>
<feature type="compositionally biased region" description="Low complexity" evidence="7">
    <location>
        <begin position="95"/>
        <end position="105"/>
    </location>
</feature>
<dbReference type="InterPro" id="IPR036855">
    <property type="entry name" value="Znf_CCCH_sf"/>
</dbReference>
<feature type="compositionally biased region" description="Low complexity" evidence="7">
    <location>
        <begin position="1070"/>
        <end position="1082"/>
    </location>
</feature>
<dbReference type="PANTHER" id="PTHR13119">
    <property type="entry name" value="ZINC FINGER CCCH DOMAIN-CONTAINING PROTEI"/>
    <property type="match status" value="1"/>
</dbReference>
<dbReference type="Gene3D" id="4.10.1000.10">
    <property type="entry name" value="Zinc finger, CCCH-type"/>
    <property type="match status" value="1"/>
</dbReference>
<feature type="region of interest" description="Disordered" evidence="7">
    <location>
        <begin position="725"/>
        <end position="815"/>
    </location>
</feature>
<dbReference type="SMART" id="SM00356">
    <property type="entry name" value="ZnF_C3H1"/>
    <property type="match status" value="3"/>
</dbReference>
<feature type="compositionally biased region" description="Low complexity" evidence="7">
    <location>
        <begin position="635"/>
        <end position="650"/>
    </location>
</feature>
<feature type="region of interest" description="Disordered" evidence="7">
    <location>
        <begin position="451"/>
        <end position="499"/>
    </location>
</feature>
<feature type="compositionally biased region" description="Basic and acidic residues" evidence="7">
    <location>
        <begin position="51"/>
        <end position="64"/>
    </location>
</feature>
<organism evidence="9 10">
    <name type="scientific">Huso huso</name>
    <name type="common">Beluga</name>
    <name type="synonym">Acipenser huso</name>
    <dbReference type="NCBI Taxonomy" id="61971"/>
    <lineage>
        <taxon>Eukaryota</taxon>
        <taxon>Metazoa</taxon>
        <taxon>Chordata</taxon>
        <taxon>Craniata</taxon>
        <taxon>Vertebrata</taxon>
        <taxon>Euteleostomi</taxon>
        <taxon>Actinopterygii</taxon>
        <taxon>Chondrostei</taxon>
        <taxon>Acipenseriformes</taxon>
        <taxon>Acipenseridae</taxon>
        <taxon>Huso</taxon>
    </lineage>
</organism>
<feature type="domain" description="C3H1-type" evidence="8">
    <location>
        <begin position="311"/>
        <end position="338"/>
    </location>
</feature>
<keyword evidence="2 6" id="KW-0479">Metal-binding</keyword>
<keyword evidence="4 6" id="KW-0863">Zinc-finger</keyword>
<feature type="domain" description="C3H1-type" evidence="8">
    <location>
        <begin position="339"/>
        <end position="362"/>
    </location>
</feature>
<feature type="zinc finger region" description="C3H1-type" evidence="6">
    <location>
        <begin position="286"/>
        <end position="308"/>
    </location>
</feature>
<feature type="compositionally biased region" description="Basic and acidic residues" evidence="7">
    <location>
        <begin position="744"/>
        <end position="773"/>
    </location>
</feature>
<evidence type="ECO:0000313" key="10">
    <source>
        <dbReference type="Proteomes" id="UP001369086"/>
    </source>
</evidence>
<accession>A0ABR0ZWP4</accession>
<evidence type="ECO:0000256" key="3">
    <source>
        <dbReference type="ARBA" id="ARBA00022737"/>
    </source>
</evidence>
<feature type="region of interest" description="Disordered" evidence="7">
    <location>
        <begin position="633"/>
        <end position="713"/>
    </location>
</feature>
<feature type="region of interest" description="Disordered" evidence="7">
    <location>
        <begin position="1019"/>
        <end position="1044"/>
    </location>
</feature>
<dbReference type="PANTHER" id="PTHR13119:SF22">
    <property type="entry name" value="ZINC FINGER CCCH DOMAIN-CONTAINING PROTEIN 6"/>
    <property type="match status" value="1"/>
</dbReference>
<feature type="compositionally biased region" description="Basic residues" evidence="7">
    <location>
        <begin position="65"/>
        <end position="93"/>
    </location>
</feature>